<dbReference type="InterPro" id="IPR019083">
    <property type="entry name" value="SAM_Ribosomal_mS41"/>
</dbReference>
<dbReference type="GO" id="GO:0005739">
    <property type="term" value="C:mitochondrion"/>
    <property type="evidence" value="ECO:0007669"/>
    <property type="project" value="UniProtKB-SubCell"/>
</dbReference>
<dbReference type="AlphaFoldDB" id="A0A9W8ID76"/>
<dbReference type="SMART" id="SM01238">
    <property type="entry name" value="IGR"/>
    <property type="match status" value="1"/>
</dbReference>
<evidence type="ECO:0000313" key="7">
    <source>
        <dbReference type="Proteomes" id="UP001139887"/>
    </source>
</evidence>
<evidence type="ECO:0000259" key="5">
    <source>
        <dbReference type="SMART" id="SM01238"/>
    </source>
</evidence>
<comment type="caution">
    <text evidence="6">The sequence shown here is derived from an EMBL/GenBank/DDBJ whole genome shotgun (WGS) entry which is preliminary data.</text>
</comment>
<evidence type="ECO:0000256" key="4">
    <source>
        <dbReference type="ARBA" id="ARBA00035129"/>
    </source>
</evidence>
<name>A0A9W8ID76_9FUNG</name>
<accession>A0A9W8ID76</accession>
<evidence type="ECO:0000256" key="2">
    <source>
        <dbReference type="ARBA" id="ARBA00010492"/>
    </source>
</evidence>
<reference evidence="6" key="1">
    <citation type="submission" date="2022-07" db="EMBL/GenBank/DDBJ databases">
        <title>Phylogenomic reconstructions and comparative analyses of Kickxellomycotina fungi.</title>
        <authorList>
            <person name="Reynolds N.K."/>
            <person name="Stajich J.E."/>
            <person name="Barry K."/>
            <person name="Grigoriev I.V."/>
            <person name="Crous P."/>
            <person name="Smith M.E."/>
        </authorList>
    </citation>
    <scope>NUCLEOTIDE SEQUENCE</scope>
    <source>
        <strain evidence="6">NRRL 1566</strain>
    </source>
</reference>
<sequence length="109" mass="12635">MFARLALKPAIRSVFVRAASTDAESLSKATIGRGCEKFAAKFDSWEDLFKADSLKMKTELGIGPKQRKWILRWTNHFRLGIDPYFIPTSKKHEMTRAARLARSKRRRKH</sequence>
<dbReference type="EMBL" id="JANBUW010000325">
    <property type="protein sequence ID" value="KAJ2847388.1"/>
    <property type="molecule type" value="Genomic_DNA"/>
</dbReference>
<dbReference type="InterPro" id="IPR039603">
    <property type="entry name" value="Ribosomal_mS41"/>
</dbReference>
<dbReference type="PANTHER" id="PTHR28235:SF1">
    <property type="entry name" value="SMALL RIBOSOMAL SUBUNIT PROTEIN MS41"/>
    <property type="match status" value="1"/>
</dbReference>
<evidence type="ECO:0000256" key="3">
    <source>
        <dbReference type="ARBA" id="ARBA00023128"/>
    </source>
</evidence>
<dbReference type="Pfam" id="PF09597">
    <property type="entry name" value="SAM_Ribosomal_mS41"/>
    <property type="match status" value="1"/>
</dbReference>
<comment type="similarity">
    <text evidence="2">Belongs to the mitochondrion-specific ribosomal protein mS41 family.</text>
</comment>
<dbReference type="Proteomes" id="UP001139887">
    <property type="component" value="Unassembled WGS sequence"/>
</dbReference>
<dbReference type="OrthoDB" id="18595at2759"/>
<organism evidence="6 7">
    <name type="scientific">Coemansia brasiliensis</name>
    <dbReference type="NCBI Taxonomy" id="2650707"/>
    <lineage>
        <taxon>Eukaryota</taxon>
        <taxon>Fungi</taxon>
        <taxon>Fungi incertae sedis</taxon>
        <taxon>Zoopagomycota</taxon>
        <taxon>Kickxellomycotina</taxon>
        <taxon>Kickxellomycetes</taxon>
        <taxon>Kickxellales</taxon>
        <taxon>Kickxellaceae</taxon>
        <taxon>Coemansia</taxon>
    </lineage>
</organism>
<evidence type="ECO:0000256" key="1">
    <source>
        <dbReference type="ARBA" id="ARBA00004173"/>
    </source>
</evidence>
<evidence type="ECO:0000313" key="6">
    <source>
        <dbReference type="EMBL" id="KAJ2847388.1"/>
    </source>
</evidence>
<dbReference type="PANTHER" id="PTHR28235">
    <property type="entry name" value="PROTEIN FYV4, MITOCHONDRIAL"/>
    <property type="match status" value="1"/>
</dbReference>
<gene>
    <name evidence="6" type="ORF">IWW36_003876</name>
</gene>
<protein>
    <recommendedName>
        <fullName evidence="4">Small ribosomal subunit protein mS41</fullName>
    </recommendedName>
</protein>
<feature type="domain" description="Small ribosomal subunit protein mS41 SAM" evidence="5">
    <location>
        <begin position="29"/>
        <end position="80"/>
    </location>
</feature>
<comment type="subcellular location">
    <subcellularLocation>
        <location evidence="1">Mitochondrion</location>
    </subcellularLocation>
</comment>
<proteinExistence type="inferred from homology"/>
<keyword evidence="3" id="KW-0496">Mitochondrion</keyword>
<keyword evidence="7" id="KW-1185">Reference proteome</keyword>